<name>K5VZZ3_PHACS</name>
<feature type="chain" id="PRO_5003885282" evidence="1">
    <location>
        <begin position="17"/>
        <end position="283"/>
    </location>
</feature>
<sequence length="283" mass="28612">MKSFAALSLFAVLALAQSPIPSGISAPCSSYLTQLDSDDSLSSCTSSLMSATQSFGPGGSGSSSASSVSSALDSLCGSSSSCSETAIRSTLANFYSACQAELTSNLNTDVLDIYDVFYTLVPMLGAVCSKDENGQYCTTEIAGSPPSASSLFSSNQQVVTPNFNTLQSSNAVFLFLSPNMSSTQLCTTCTRNTLTSFISFESDIAYAPGMPNSVLMSGQAPLYQAVQSKCGANFLNGAVQAAGSLSGSVIGQLGSGAAPRVSGAHTGGIAALLGAVTIAMVAL</sequence>
<evidence type="ECO:0000313" key="2">
    <source>
        <dbReference type="EMBL" id="EKM52395.1"/>
    </source>
</evidence>
<protein>
    <submittedName>
        <fullName evidence="2">Uncharacterized protein</fullName>
    </submittedName>
</protein>
<dbReference type="InParanoid" id="K5VZZ3"/>
<evidence type="ECO:0000256" key="1">
    <source>
        <dbReference type="SAM" id="SignalP"/>
    </source>
</evidence>
<dbReference type="AlphaFoldDB" id="K5VZZ3"/>
<keyword evidence="3" id="KW-1185">Reference proteome</keyword>
<dbReference type="GeneID" id="18917803"/>
<organism evidence="2 3">
    <name type="scientific">Phanerochaete carnosa (strain HHB-10118-sp)</name>
    <name type="common">White-rot fungus</name>
    <name type="synonym">Peniophora carnosa</name>
    <dbReference type="NCBI Taxonomy" id="650164"/>
    <lineage>
        <taxon>Eukaryota</taxon>
        <taxon>Fungi</taxon>
        <taxon>Dikarya</taxon>
        <taxon>Basidiomycota</taxon>
        <taxon>Agaricomycotina</taxon>
        <taxon>Agaricomycetes</taxon>
        <taxon>Polyporales</taxon>
        <taxon>Phanerochaetaceae</taxon>
        <taxon>Phanerochaete</taxon>
    </lineage>
</organism>
<proteinExistence type="predicted"/>
<dbReference type="EMBL" id="JH930475">
    <property type="protein sequence ID" value="EKM52395.1"/>
    <property type="molecule type" value="Genomic_DNA"/>
</dbReference>
<reference evidence="2 3" key="1">
    <citation type="journal article" date="2012" name="BMC Genomics">
        <title>Comparative genomics of the white-rot fungi, Phanerochaete carnosa and P. chrysosporium, to elucidate the genetic basis of the distinct wood types they colonize.</title>
        <authorList>
            <person name="Suzuki H."/>
            <person name="MacDonald J."/>
            <person name="Syed K."/>
            <person name="Salamov A."/>
            <person name="Hori C."/>
            <person name="Aerts A."/>
            <person name="Henrissat B."/>
            <person name="Wiebenga A."/>
            <person name="vanKuyk P.A."/>
            <person name="Barry K."/>
            <person name="Lindquist E."/>
            <person name="LaButti K."/>
            <person name="Lapidus A."/>
            <person name="Lucas S."/>
            <person name="Coutinho P."/>
            <person name="Gong Y."/>
            <person name="Samejima M."/>
            <person name="Mahadevan R."/>
            <person name="Abou-Zaid M."/>
            <person name="de Vries R.P."/>
            <person name="Igarashi K."/>
            <person name="Yadav J.S."/>
            <person name="Grigoriev I.V."/>
            <person name="Master E.R."/>
        </authorList>
    </citation>
    <scope>NUCLEOTIDE SEQUENCE [LARGE SCALE GENOMIC DNA]</scope>
    <source>
        <strain evidence="2 3">HHB-10118-sp</strain>
    </source>
</reference>
<accession>K5VZZ3</accession>
<dbReference type="OrthoDB" id="5588482at2759"/>
<dbReference type="KEGG" id="pco:PHACADRAFT_260741"/>
<dbReference type="RefSeq" id="XP_007398742.1">
    <property type="nucleotide sequence ID" value="XM_007398680.1"/>
</dbReference>
<evidence type="ECO:0000313" key="3">
    <source>
        <dbReference type="Proteomes" id="UP000008370"/>
    </source>
</evidence>
<feature type="signal peptide" evidence="1">
    <location>
        <begin position="1"/>
        <end position="16"/>
    </location>
</feature>
<gene>
    <name evidence="2" type="ORF">PHACADRAFT_260741</name>
</gene>
<dbReference type="STRING" id="650164.K5VZZ3"/>
<dbReference type="Proteomes" id="UP000008370">
    <property type="component" value="Unassembled WGS sequence"/>
</dbReference>
<keyword evidence="1" id="KW-0732">Signal</keyword>
<dbReference type="HOGENOM" id="CLU_049056_0_0_1"/>